<comment type="subcellular location">
    <subcellularLocation>
        <location evidence="1">Cell membrane</location>
        <topology evidence="1">Multi-pass membrane protein</topology>
    </subcellularLocation>
</comment>
<dbReference type="Proteomes" id="UP001489004">
    <property type="component" value="Unassembled WGS sequence"/>
</dbReference>
<sequence>MISCQVNLQWYWILLYAALIVPFSPFIVNPRLFYRGGLEDNATSVKAMLLLAASASISWVFAKSILNASTLGAKYGITGGIAYAGYYTSFASVAIVVYFMRTRHGYRSLPEAINERYGSLATVAFGLAVLFRLFQEVWSNALVVAGFYGPVHSTAWWLAACLSTLVPVIYAFSGGMRASIVTDVMQAVACIGFLIAACIVLGINAPASFGTWNPAGTCSLPGATTLSYNQCAADGGVSVGPDGTLGSLTKAQFKYTPASCNYATITNQTLCTQVGGTYKPSTCALTSQPVCAKSQGMWKPRDRWSLAGGMDLFIVALLQGLLSYPFFDPVLTDRAFLAHPRTMLWAFMLGGAVAAAFILVFSFLGIFGSMEAILNPAGVPASIYPGMLGGQPSDVSRYFGTAFFSIVNLIFITESLSTLDSTFTSAAKLMGPEFLGIVEDGKPRPPQTTTHRQLFLGRAVILGLAVLGILPLLSNPAALDATTVSGTIVMGLGPPVYALIWVKGYRPLTFHLPFWWGVAMGIVLQLSTSNCCKNYINTKGFAFGSGSYNTLLGFNVIGAAVGWGLMFLTLLENASGSEMKTKVGEGNNVVRAMQGVVGVLLCWLPKRTGVDDLPESSVGSEVDEKWAVHQNALGGDAADAAARTVEPKPAVAVPTSGQDNV</sequence>
<proteinExistence type="inferred from homology"/>
<keyword evidence="3" id="KW-0813">Transport</keyword>
<evidence type="ECO:0000256" key="9">
    <source>
        <dbReference type="ARBA" id="ARBA00023065"/>
    </source>
</evidence>
<dbReference type="EMBL" id="JALJOR010000001">
    <property type="protein sequence ID" value="KAK9829007.1"/>
    <property type="molecule type" value="Genomic_DNA"/>
</dbReference>
<feature type="transmembrane region" description="Helical" evidence="13">
    <location>
        <begin position="395"/>
        <end position="413"/>
    </location>
</feature>
<evidence type="ECO:0000256" key="5">
    <source>
        <dbReference type="ARBA" id="ARBA00022692"/>
    </source>
</evidence>
<dbReference type="Gene3D" id="1.20.1730.10">
    <property type="entry name" value="Sodium/glucose cotransporter"/>
    <property type="match status" value="1"/>
</dbReference>
<reference evidence="14 15" key="1">
    <citation type="journal article" date="2024" name="Nat. Commun.">
        <title>Phylogenomics reveals the evolutionary origins of lichenization in chlorophyte algae.</title>
        <authorList>
            <person name="Puginier C."/>
            <person name="Libourel C."/>
            <person name="Otte J."/>
            <person name="Skaloud P."/>
            <person name="Haon M."/>
            <person name="Grisel S."/>
            <person name="Petersen M."/>
            <person name="Berrin J.G."/>
            <person name="Delaux P.M."/>
            <person name="Dal Grande F."/>
            <person name="Keller J."/>
        </authorList>
    </citation>
    <scope>NUCLEOTIDE SEQUENCE [LARGE SCALE GENOMIC DNA]</scope>
    <source>
        <strain evidence="14 15">SAG 2043</strain>
    </source>
</reference>
<dbReference type="InterPro" id="IPR001734">
    <property type="entry name" value="Na/solute_symporter"/>
</dbReference>
<dbReference type="AlphaFoldDB" id="A0AAW1R6S4"/>
<evidence type="ECO:0000313" key="14">
    <source>
        <dbReference type="EMBL" id="KAK9829007.1"/>
    </source>
</evidence>
<evidence type="ECO:0000256" key="6">
    <source>
        <dbReference type="ARBA" id="ARBA00022847"/>
    </source>
</evidence>
<dbReference type="InterPro" id="IPR050277">
    <property type="entry name" value="Sodium:Solute_Symporter"/>
</dbReference>
<keyword evidence="9" id="KW-0406">Ion transport</keyword>
<keyword evidence="11" id="KW-0739">Sodium transport</keyword>
<keyword evidence="10 13" id="KW-0472">Membrane</keyword>
<evidence type="ECO:0000256" key="7">
    <source>
        <dbReference type="ARBA" id="ARBA00022989"/>
    </source>
</evidence>
<gene>
    <name evidence="14" type="ORF">WJX72_003371</name>
</gene>
<feature type="transmembrane region" description="Helical" evidence="13">
    <location>
        <begin position="116"/>
        <end position="134"/>
    </location>
</feature>
<keyword evidence="4" id="KW-1003">Cell membrane</keyword>
<evidence type="ECO:0000256" key="10">
    <source>
        <dbReference type="ARBA" id="ARBA00023136"/>
    </source>
</evidence>
<feature type="transmembrane region" description="Helical" evidence="13">
    <location>
        <begin position="154"/>
        <end position="172"/>
    </location>
</feature>
<accession>A0AAW1R6S4</accession>
<dbReference type="PROSITE" id="PS50283">
    <property type="entry name" value="NA_SOLUT_SYMP_3"/>
    <property type="match status" value="1"/>
</dbReference>
<feature type="transmembrane region" description="Helical" evidence="13">
    <location>
        <begin position="81"/>
        <end position="100"/>
    </location>
</feature>
<feature type="transmembrane region" description="Helical" evidence="13">
    <location>
        <begin position="484"/>
        <end position="502"/>
    </location>
</feature>
<comment type="caution">
    <text evidence="14">The sequence shown here is derived from an EMBL/GenBank/DDBJ whole genome shotgun (WGS) entry which is preliminary data.</text>
</comment>
<feature type="transmembrane region" description="Helical" evidence="13">
    <location>
        <begin position="514"/>
        <end position="536"/>
    </location>
</feature>
<evidence type="ECO:0000256" key="1">
    <source>
        <dbReference type="ARBA" id="ARBA00004651"/>
    </source>
</evidence>
<evidence type="ECO:0000256" key="12">
    <source>
        <dbReference type="SAM" id="MobiDB-lite"/>
    </source>
</evidence>
<feature type="transmembrane region" description="Helical" evidence="13">
    <location>
        <begin position="304"/>
        <end position="324"/>
    </location>
</feature>
<feature type="transmembrane region" description="Helical" evidence="13">
    <location>
        <begin position="184"/>
        <end position="203"/>
    </location>
</feature>
<evidence type="ECO:0000256" key="4">
    <source>
        <dbReference type="ARBA" id="ARBA00022475"/>
    </source>
</evidence>
<dbReference type="InterPro" id="IPR038377">
    <property type="entry name" value="Na/Glc_symporter_sf"/>
</dbReference>
<dbReference type="GO" id="GO:0006814">
    <property type="term" value="P:sodium ion transport"/>
    <property type="evidence" value="ECO:0007669"/>
    <property type="project" value="UniProtKB-KW"/>
</dbReference>
<feature type="transmembrane region" description="Helical" evidence="13">
    <location>
        <begin position="454"/>
        <end position="472"/>
    </location>
</feature>
<feature type="transmembrane region" description="Helical" evidence="13">
    <location>
        <begin position="344"/>
        <end position="367"/>
    </location>
</feature>
<keyword evidence="7 13" id="KW-1133">Transmembrane helix</keyword>
<keyword evidence="6" id="KW-0769">Symport</keyword>
<feature type="transmembrane region" description="Helical" evidence="13">
    <location>
        <begin position="548"/>
        <end position="571"/>
    </location>
</feature>
<evidence type="ECO:0000313" key="15">
    <source>
        <dbReference type="Proteomes" id="UP001489004"/>
    </source>
</evidence>
<dbReference type="PANTHER" id="PTHR48086">
    <property type="entry name" value="SODIUM/PROLINE SYMPORTER-RELATED"/>
    <property type="match status" value="1"/>
</dbReference>
<evidence type="ECO:0000256" key="3">
    <source>
        <dbReference type="ARBA" id="ARBA00022448"/>
    </source>
</evidence>
<evidence type="ECO:0000256" key="8">
    <source>
        <dbReference type="ARBA" id="ARBA00023053"/>
    </source>
</evidence>
<dbReference type="GO" id="GO:0015293">
    <property type="term" value="F:symporter activity"/>
    <property type="evidence" value="ECO:0007669"/>
    <property type="project" value="UniProtKB-KW"/>
</dbReference>
<dbReference type="PANTHER" id="PTHR48086:SF3">
    <property type="entry name" value="SODIUM_PROLINE SYMPORTER"/>
    <property type="match status" value="1"/>
</dbReference>
<name>A0AAW1R6S4_9CHLO</name>
<evidence type="ECO:0000256" key="2">
    <source>
        <dbReference type="ARBA" id="ARBA00006434"/>
    </source>
</evidence>
<feature type="region of interest" description="Disordered" evidence="12">
    <location>
        <begin position="638"/>
        <end position="661"/>
    </location>
</feature>
<evidence type="ECO:0000256" key="13">
    <source>
        <dbReference type="SAM" id="Phobius"/>
    </source>
</evidence>
<evidence type="ECO:0000256" key="11">
    <source>
        <dbReference type="ARBA" id="ARBA00023201"/>
    </source>
</evidence>
<dbReference type="GO" id="GO:0005886">
    <property type="term" value="C:plasma membrane"/>
    <property type="evidence" value="ECO:0007669"/>
    <property type="project" value="UniProtKB-SubCell"/>
</dbReference>
<feature type="transmembrane region" description="Helical" evidence="13">
    <location>
        <begin position="45"/>
        <end position="61"/>
    </location>
</feature>
<keyword evidence="5 13" id="KW-0812">Transmembrane</keyword>
<keyword evidence="8" id="KW-0915">Sodium</keyword>
<protein>
    <submittedName>
        <fullName evidence="14">Uncharacterized protein</fullName>
    </submittedName>
</protein>
<organism evidence="14 15">
    <name type="scientific">[Myrmecia] bisecta</name>
    <dbReference type="NCBI Taxonomy" id="41462"/>
    <lineage>
        <taxon>Eukaryota</taxon>
        <taxon>Viridiplantae</taxon>
        <taxon>Chlorophyta</taxon>
        <taxon>core chlorophytes</taxon>
        <taxon>Trebouxiophyceae</taxon>
        <taxon>Trebouxiales</taxon>
        <taxon>Trebouxiaceae</taxon>
        <taxon>Myrmecia</taxon>
    </lineage>
</organism>
<feature type="transmembrane region" description="Helical" evidence="13">
    <location>
        <begin position="12"/>
        <end position="33"/>
    </location>
</feature>
<keyword evidence="15" id="KW-1185">Reference proteome</keyword>
<comment type="similarity">
    <text evidence="2">Belongs to the sodium:solute symporter (SSF) (TC 2.A.21) family.</text>
</comment>